<comment type="caution">
    <text evidence="7">The sequence shown here is derived from an EMBL/GenBank/DDBJ whole genome shotgun (WGS) entry which is preliminary data.</text>
</comment>
<feature type="domain" description="CHAT" evidence="6">
    <location>
        <begin position="713"/>
        <end position="985"/>
    </location>
</feature>
<feature type="coiled-coil region" evidence="4">
    <location>
        <begin position="545"/>
        <end position="572"/>
    </location>
</feature>
<evidence type="ECO:0000256" key="1">
    <source>
        <dbReference type="ARBA" id="ARBA00022737"/>
    </source>
</evidence>
<feature type="repeat" description="TPR" evidence="3">
    <location>
        <begin position="195"/>
        <end position="228"/>
    </location>
</feature>
<keyword evidence="5" id="KW-0472">Membrane</keyword>
<dbReference type="AlphaFoldDB" id="A0A9D5KB45"/>
<dbReference type="PANTHER" id="PTHR45641:SF1">
    <property type="entry name" value="AAA+ ATPASE DOMAIN-CONTAINING PROTEIN"/>
    <property type="match status" value="1"/>
</dbReference>
<evidence type="ECO:0000256" key="4">
    <source>
        <dbReference type="SAM" id="Coils"/>
    </source>
</evidence>
<dbReference type="Pfam" id="PF12770">
    <property type="entry name" value="CHAT"/>
    <property type="match status" value="1"/>
</dbReference>
<dbReference type="Pfam" id="PF13424">
    <property type="entry name" value="TPR_12"/>
    <property type="match status" value="3"/>
</dbReference>
<sequence>MDIPRRSGGRLGSNIIPIILFLLVSIGLTALTTELNNHRRRADSLYALGNRLLETGKIAEANTYLGQALSIYLTVGAESKDRKDYSKAIADYQNAVDIYSILYDSADTTAAKIQSQIAYLYWLTKDYSNSLDYYRKALRIRLAELEPTDPVIAGNYTNISLVHYEMGNLEQALANQNKAIEIREKTLGEKHPELAENYLNLGRIYRRLGRSRTALATFERAMEIRANALGSNNPGLAPIYDEIGSLQLEAASYQDALKNLGKALQLRLVSGKNPDLGLAGNYNSLGSVYLALGDYANALANFRKAAEIELVLLGANHPDVASSYNNIGNVYSKTGNFSTALGYYQKARDIWTAALGQDDPSLATVYNNIGVVYANQEKPAEALPYYQKALSLKLVELGADHPSLAYSYNNLGNVYEDMGKYEKALGFYKKAAGIWEASLGEEHPNTGAVYSRIGLVCDLLGQPDSAVSYLARSIEIFEYSRGEIESTELQATYSETVKDRYEAIASILIETGKPGEAFSYLERSKSKALKTAFAESGAEVIGGGMGDKLEESTELEKELQALETQLADEYAKPDSLRSNEVVENITTSLAATKAEYFRIAAQIQADADYSSLVRVNAADIGVLQSELPQGQMLLMTYAAEDQLYLFLVSRQGYEVRSSSVKRSVLDDMVARCRTLCNDTYVKKLHARNRLFGWDWTDDGSDFYVNEVEPLKRILTDFYSYLIKPFEQELARAEVVTFIPSGNLYYVPWGALMSEEGGRPLFLTERYNWSVLTSTELFQCIYRRSGADGWRPDSLLLVGNPTGAHLPSAELEVSSIKKVYPNSTTLTGSRATEFEVQRNASHSGVLHLATHCRLNADNPWDSYIHLAKTSNTDGHWTAAEITNQSWKRVRLVTLSACETAVGSARPGLEFESMAKAFSLAMECAPSIVATLWPVADESTKEFMLTFYEELEDNTKSGALRSAQQEMIDHELYSHPFFWASFILIGEWR</sequence>
<keyword evidence="2 3" id="KW-0802">TPR repeat</keyword>
<feature type="transmembrane region" description="Helical" evidence="5">
    <location>
        <begin position="12"/>
        <end position="31"/>
    </location>
</feature>
<dbReference type="SMART" id="SM00028">
    <property type="entry name" value="TPR"/>
    <property type="match status" value="10"/>
</dbReference>
<protein>
    <submittedName>
        <fullName evidence="7">Tetratricopeptide repeat protein</fullName>
    </submittedName>
</protein>
<dbReference type="EMBL" id="WJKJ01000325">
    <property type="protein sequence ID" value="MBD3365499.1"/>
    <property type="molecule type" value="Genomic_DNA"/>
</dbReference>
<evidence type="ECO:0000259" key="6">
    <source>
        <dbReference type="Pfam" id="PF12770"/>
    </source>
</evidence>
<keyword evidence="4" id="KW-0175">Coiled coil</keyword>
<feature type="repeat" description="TPR" evidence="3">
    <location>
        <begin position="279"/>
        <end position="312"/>
    </location>
</feature>
<dbReference type="PANTHER" id="PTHR45641">
    <property type="entry name" value="TETRATRICOPEPTIDE REPEAT PROTEIN (AFU_ORTHOLOGUE AFUA_6G03870)"/>
    <property type="match status" value="1"/>
</dbReference>
<organism evidence="7 8">
    <name type="scientific">candidate division WOR-3 bacterium</name>
    <dbReference type="NCBI Taxonomy" id="2052148"/>
    <lineage>
        <taxon>Bacteria</taxon>
        <taxon>Bacteria division WOR-3</taxon>
    </lineage>
</organism>
<evidence type="ECO:0000256" key="5">
    <source>
        <dbReference type="SAM" id="Phobius"/>
    </source>
</evidence>
<accession>A0A9D5KB45</accession>
<evidence type="ECO:0000313" key="7">
    <source>
        <dbReference type="EMBL" id="MBD3365499.1"/>
    </source>
</evidence>
<reference evidence="7" key="1">
    <citation type="submission" date="2019-11" db="EMBL/GenBank/DDBJ databases">
        <title>Microbial mats filling the niche in hypersaline microbial mats.</title>
        <authorList>
            <person name="Wong H.L."/>
            <person name="Macleod F.I."/>
            <person name="White R.A. III"/>
            <person name="Burns B.P."/>
        </authorList>
    </citation>
    <scope>NUCLEOTIDE SEQUENCE</scope>
    <source>
        <strain evidence="7">Bin_327</strain>
    </source>
</reference>
<dbReference type="InterPro" id="IPR011990">
    <property type="entry name" value="TPR-like_helical_dom_sf"/>
</dbReference>
<keyword evidence="5" id="KW-1133">Transmembrane helix</keyword>
<dbReference type="InterPro" id="IPR019734">
    <property type="entry name" value="TPR_rpt"/>
</dbReference>
<name>A0A9D5KB45_UNCW3</name>
<dbReference type="InterPro" id="IPR024983">
    <property type="entry name" value="CHAT_dom"/>
</dbReference>
<feature type="repeat" description="TPR" evidence="3">
    <location>
        <begin position="363"/>
        <end position="396"/>
    </location>
</feature>
<dbReference type="PROSITE" id="PS50293">
    <property type="entry name" value="TPR_REGION"/>
    <property type="match status" value="2"/>
</dbReference>
<dbReference type="SUPFAM" id="SSF48452">
    <property type="entry name" value="TPR-like"/>
    <property type="match status" value="2"/>
</dbReference>
<evidence type="ECO:0000313" key="8">
    <source>
        <dbReference type="Proteomes" id="UP000630660"/>
    </source>
</evidence>
<dbReference type="PROSITE" id="PS50005">
    <property type="entry name" value="TPR"/>
    <property type="match status" value="6"/>
</dbReference>
<dbReference type="Gene3D" id="1.25.40.10">
    <property type="entry name" value="Tetratricopeptide repeat domain"/>
    <property type="match status" value="3"/>
</dbReference>
<evidence type="ECO:0000256" key="2">
    <source>
        <dbReference type="ARBA" id="ARBA00022803"/>
    </source>
</evidence>
<evidence type="ECO:0000256" key="3">
    <source>
        <dbReference type="PROSITE-ProRule" id="PRU00339"/>
    </source>
</evidence>
<dbReference type="Pfam" id="PF13374">
    <property type="entry name" value="TPR_10"/>
    <property type="match status" value="2"/>
</dbReference>
<feature type="repeat" description="TPR" evidence="3">
    <location>
        <begin position="321"/>
        <end position="354"/>
    </location>
</feature>
<keyword evidence="1" id="KW-0677">Repeat</keyword>
<feature type="repeat" description="TPR" evidence="3">
    <location>
        <begin position="405"/>
        <end position="438"/>
    </location>
</feature>
<gene>
    <name evidence="7" type="ORF">GF359_09830</name>
</gene>
<feature type="repeat" description="TPR" evidence="3">
    <location>
        <begin position="153"/>
        <end position="186"/>
    </location>
</feature>
<dbReference type="Proteomes" id="UP000630660">
    <property type="component" value="Unassembled WGS sequence"/>
</dbReference>
<keyword evidence="5" id="KW-0812">Transmembrane</keyword>
<proteinExistence type="predicted"/>
<dbReference type="Pfam" id="PF13181">
    <property type="entry name" value="TPR_8"/>
    <property type="match status" value="1"/>
</dbReference>